<dbReference type="Pfam" id="PF08813">
    <property type="entry name" value="Phage_tail_3"/>
    <property type="match status" value="1"/>
</dbReference>
<name>A0ABW5UT77_9BURK</name>
<comment type="caution">
    <text evidence="1">The sequence shown here is derived from an EMBL/GenBank/DDBJ whole genome shotgun (WGS) entry which is preliminary data.</text>
</comment>
<organism evidence="1 2">
    <name type="scientific">Comamonas terrae</name>
    <dbReference type="NCBI Taxonomy" id="673548"/>
    <lineage>
        <taxon>Bacteria</taxon>
        <taxon>Pseudomonadati</taxon>
        <taxon>Pseudomonadota</taxon>
        <taxon>Betaproteobacteria</taxon>
        <taxon>Burkholderiales</taxon>
        <taxon>Comamonadaceae</taxon>
        <taxon>Comamonas</taxon>
    </lineage>
</organism>
<gene>
    <name evidence="1" type="ORF">ACFSW6_16490</name>
</gene>
<dbReference type="InterPro" id="IPR014918">
    <property type="entry name" value="Phage_tail_3"/>
</dbReference>
<sequence>MAEPIFWTNVGISVQTAVSEIFAIKSISKAVEALVVFEGQAPADLKDGAIVRLTDVNGMVALNDRAFRVKNFDGAAKSFILEGEDTSDYGNFTGGSAVVVTLGADFRSVQEVNASGGDFEKADITTVHGMLRRRRSTVQNPVTFGFTNLFDMGDPGFKECVKAHRSKTTRVIQFSFGTGPKILAVGAPAATGVPTGQAQGVVQTPVDIECQGMPTALES</sequence>
<protein>
    <submittedName>
        <fullName evidence="1">Phage tail tube protein</fullName>
    </submittedName>
</protein>
<dbReference type="Proteomes" id="UP001597463">
    <property type="component" value="Unassembled WGS sequence"/>
</dbReference>
<accession>A0ABW5UT77</accession>
<evidence type="ECO:0000313" key="2">
    <source>
        <dbReference type="Proteomes" id="UP001597463"/>
    </source>
</evidence>
<reference evidence="2" key="1">
    <citation type="journal article" date="2019" name="Int. J. Syst. Evol. Microbiol.">
        <title>The Global Catalogue of Microorganisms (GCM) 10K type strain sequencing project: providing services to taxonomists for standard genome sequencing and annotation.</title>
        <authorList>
            <consortium name="The Broad Institute Genomics Platform"/>
            <consortium name="The Broad Institute Genome Sequencing Center for Infectious Disease"/>
            <person name="Wu L."/>
            <person name="Ma J."/>
        </authorList>
    </citation>
    <scope>NUCLEOTIDE SEQUENCE [LARGE SCALE GENOMIC DNA]</scope>
    <source>
        <strain evidence="2">TISTR 1906</strain>
    </source>
</reference>
<keyword evidence="2" id="KW-1185">Reference proteome</keyword>
<dbReference type="RefSeq" id="WP_066482113.1">
    <property type="nucleotide sequence ID" value="NZ_BCNT01000017.1"/>
</dbReference>
<dbReference type="Gene3D" id="2.40.30.180">
    <property type="entry name" value="Ubiquitin-activating enzyme E1, FCCH domain"/>
    <property type="match status" value="1"/>
</dbReference>
<proteinExistence type="predicted"/>
<dbReference type="InterPro" id="IPR042302">
    <property type="entry name" value="E1_FCCH_sf"/>
</dbReference>
<evidence type="ECO:0000313" key="1">
    <source>
        <dbReference type="EMBL" id="MFD2755674.1"/>
    </source>
</evidence>
<dbReference type="EMBL" id="JBHUMV010000007">
    <property type="protein sequence ID" value="MFD2755674.1"/>
    <property type="molecule type" value="Genomic_DNA"/>
</dbReference>